<feature type="non-terminal residue" evidence="2">
    <location>
        <position position="33"/>
    </location>
</feature>
<comment type="caution">
    <text evidence="2">The sequence shown here is derived from an EMBL/GenBank/DDBJ whole genome shotgun (WGS) entry which is preliminary data.</text>
</comment>
<proteinExistence type="predicted"/>
<evidence type="ECO:0000313" key="2">
    <source>
        <dbReference type="EMBL" id="GAG35343.1"/>
    </source>
</evidence>
<dbReference type="EMBL" id="BARS01045673">
    <property type="protein sequence ID" value="GAG35343.1"/>
    <property type="molecule type" value="Genomic_DNA"/>
</dbReference>
<organism evidence="2">
    <name type="scientific">marine sediment metagenome</name>
    <dbReference type="NCBI Taxonomy" id="412755"/>
    <lineage>
        <taxon>unclassified sequences</taxon>
        <taxon>metagenomes</taxon>
        <taxon>ecological metagenomes</taxon>
    </lineage>
</organism>
<feature type="region of interest" description="Disordered" evidence="1">
    <location>
        <begin position="1"/>
        <end position="33"/>
    </location>
</feature>
<sequence length="33" mass="3808">MSPTRNKGKTRDTNRGKTRELAEKYVKKGKLTD</sequence>
<dbReference type="AlphaFoldDB" id="X0XFC0"/>
<reference evidence="2" key="1">
    <citation type="journal article" date="2014" name="Front. Microbiol.">
        <title>High frequency of phylogenetically diverse reductive dehalogenase-homologous genes in deep subseafloor sedimentary metagenomes.</title>
        <authorList>
            <person name="Kawai M."/>
            <person name="Futagami T."/>
            <person name="Toyoda A."/>
            <person name="Takaki Y."/>
            <person name="Nishi S."/>
            <person name="Hori S."/>
            <person name="Arai W."/>
            <person name="Tsubouchi T."/>
            <person name="Morono Y."/>
            <person name="Uchiyama I."/>
            <person name="Ito T."/>
            <person name="Fujiyama A."/>
            <person name="Inagaki F."/>
            <person name="Takami H."/>
        </authorList>
    </citation>
    <scope>NUCLEOTIDE SEQUENCE</scope>
    <source>
        <strain evidence="2">Expedition CK06-06</strain>
    </source>
</reference>
<protein>
    <submittedName>
        <fullName evidence="2">Uncharacterized protein</fullName>
    </submittedName>
</protein>
<gene>
    <name evidence="2" type="ORF">S01H1_68849</name>
</gene>
<accession>X0XFC0</accession>
<evidence type="ECO:0000256" key="1">
    <source>
        <dbReference type="SAM" id="MobiDB-lite"/>
    </source>
</evidence>
<feature type="compositionally biased region" description="Basic and acidic residues" evidence="1">
    <location>
        <begin position="9"/>
        <end position="33"/>
    </location>
</feature>
<name>X0XFC0_9ZZZZ</name>